<dbReference type="AlphaFoldDB" id="A0A098B5R4"/>
<dbReference type="GO" id="GO:0005886">
    <property type="term" value="C:plasma membrane"/>
    <property type="evidence" value="ECO:0007669"/>
    <property type="project" value="UniProtKB-SubCell"/>
</dbReference>
<evidence type="ECO:0000256" key="7">
    <source>
        <dbReference type="RuleBase" id="RU363032"/>
    </source>
</evidence>
<keyword evidence="3" id="KW-1003">Cell membrane</keyword>
<feature type="transmembrane region" description="Helical" evidence="7">
    <location>
        <begin position="184"/>
        <end position="202"/>
    </location>
</feature>
<dbReference type="InterPro" id="IPR000515">
    <property type="entry name" value="MetI-like"/>
</dbReference>
<feature type="transmembrane region" description="Helical" evidence="7">
    <location>
        <begin position="90"/>
        <end position="108"/>
    </location>
</feature>
<keyword evidence="4 7" id="KW-0812">Transmembrane</keyword>
<evidence type="ECO:0000256" key="1">
    <source>
        <dbReference type="ARBA" id="ARBA00004651"/>
    </source>
</evidence>
<feature type="transmembrane region" description="Helical" evidence="7">
    <location>
        <begin position="154"/>
        <end position="178"/>
    </location>
</feature>
<feature type="transmembrane region" description="Helical" evidence="7">
    <location>
        <begin position="61"/>
        <end position="83"/>
    </location>
</feature>
<dbReference type="Pfam" id="PF00528">
    <property type="entry name" value="BPD_transp_1"/>
    <property type="match status" value="1"/>
</dbReference>
<keyword evidence="2 7" id="KW-0813">Transport</keyword>
<dbReference type="PROSITE" id="PS50928">
    <property type="entry name" value="ABC_TM1"/>
    <property type="match status" value="1"/>
</dbReference>
<evidence type="ECO:0000259" key="8">
    <source>
        <dbReference type="PROSITE" id="PS50928"/>
    </source>
</evidence>
<protein>
    <submittedName>
        <fullName evidence="9">Binding-protein-dependent transport systems inner membrane component</fullName>
    </submittedName>
</protein>
<comment type="similarity">
    <text evidence="7">Belongs to the binding-protein-dependent transport system permease family.</text>
</comment>
<name>A0A098B5R4_DESHA</name>
<proteinExistence type="inferred from homology"/>
<evidence type="ECO:0000256" key="5">
    <source>
        <dbReference type="ARBA" id="ARBA00022989"/>
    </source>
</evidence>
<dbReference type="GO" id="GO:0055085">
    <property type="term" value="P:transmembrane transport"/>
    <property type="evidence" value="ECO:0007669"/>
    <property type="project" value="InterPro"/>
</dbReference>
<gene>
    <name evidence="9" type="ORF">DPCES_3801</name>
</gene>
<feature type="domain" description="ABC transmembrane type-1" evidence="8">
    <location>
        <begin position="143"/>
        <end position="324"/>
    </location>
</feature>
<dbReference type="PATRIC" id="fig|49338.4.peg.4080"/>
<reference evidence="9" key="1">
    <citation type="submission" date="2014-07" db="EMBL/GenBank/DDBJ databases">
        <authorList>
            <person name="Hornung V.Bastian."/>
        </authorList>
    </citation>
    <scope>NUCLEOTIDE SEQUENCE</scope>
    <source>
        <strain evidence="9">PCE-S</strain>
    </source>
</reference>
<dbReference type="PANTHER" id="PTHR30151">
    <property type="entry name" value="ALKANE SULFONATE ABC TRANSPORTER-RELATED, MEMBRANE SUBUNIT"/>
    <property type="match status" value="1"/>
</dbReference>
<sequence>MAITESDRNYRLPKAKQAEVKRTASLPQILQMLAPAGALLAALILHLTLPNVYPKGYQSVTYPAFLKTCLGIYMIFGLAAFLLPKLRAKMLYLSWLLTAAVLLVAALDMATLKTGHFRLPFVPSPDKILSSVTSNLETLAVSLYFSMKLLFTGIVIGIISGMISGILLGWSQICNYWFMPVLKMIGPVPSAAWLPIVMVLFATSRQASVFLIVLSIWFPLTLMVSSAIRDTDKRLVETARVLGAGEVYIMLHVALPAALPAMFTGLFMGLSSSFGALIIAEMLGVEAGLGWYIKWAEAWGEYAKIFSTVGIFIIIFFILMDTLFRLRNRLLKWQKGTVRW</sequence>
<dbReference type="InterPro" id="IPR035906">
    <property type="entry name" value="MetI-like_sf"/>
</dbReference>
<keyword evidence="6 7" id="KW-0472">Membrane</keyword>
<feature type="transmembrane region" description="Helical" evidence="7">
    <location>
        <begin position="274"/>
        <end position="293"/>
    </location>
</feature>
<organism evidence="9">
    <name type="scientific">Desulfitobacterium hafniense</name>
    <name type="common">Desulfitobacterium frappieri</name>
    <dbReference type="NCBI Taxonomy" id="49338"/>
    <lineage>
        <taxon>Bacteria</taxon>
        <taxon>Bacillati</taxon>
        <taxon>Bacillota</taxon>
        <taxon>Clostridia</taxon>
        <taxon>Eubacteriales</taxon>
        <taxon>Desulfitobacteriaceae</taxon>
        <taxon>Desulfitobacterium</taxon>
    </lineage>
</organism>
<keyword evidence="5 7" id="KW-1133">Transmembrane helix</keyword>
<dbReference type="RefSeq" id="WP_015943746.1">
    <property type="nucleotide sequence ID" value="NZ_LK996017.1"/>
</dbReference>
<evidence type="ECO:0000256" key="3">
    <source>
        <dbReference type="ARBA" id="ARBA00022475"/>
    </source>
</evidence>
<dbReference type="PANTHER" id="PTHR30151:SF0">
    <property type="entry name" value="ABC TRANSPORTER PERMEASE PROTEIN MJ0413-RELATED"/>
    <property type="match status" value="1"/>
</dbReference>
<evidence type="ECO:0000256" key="4">
    <source>
        <dbReference type="ARBA" id="ARBA00022692"/>
    </source>
</evidence>
<dbReference type="SUPFAM" id="SSF161098">
    <property type="entry name" value="MetI-like"/>
    <property type="match status" value="1"/>
</dbReference>
<dbReference type="Gene3D" id="1.10.3720.10">
    <property type="entry name" value="MetI-like"/>
    <property type="match status" value="1"/>
</dbReference>
<feature type="transmembrane region" description="Helical" evidence="7">
    <location>
        <begin position="209"/>
        <end position="228"/>
    </location>
</feature>
<comment type="subcellular location">
    <subcellularLocation>
        <location evidence="1 7">Cell membrane</location>
        <topology evidence="1 7">Multi-pass membrane protein</topology>
    </subcellularLocation>
</comment>
<feature type="transmembrane region" description="Helical" evidence="7">
    <location>
        <begin position="29"/>
        <end position="49"/>
    </location>
</feature>
<evidence type="ECO:0000313" key="9">
    <source>
        <dbReference type="EMBL" id="CDX03687.1"/>
    </source>
</evidence>
<evidence type="ECO:0000256" key="6">
    <source>
        <dbReference type="ARBA" id="ARBA00023136"/>
    </source>
</evidence>
<dbReference type="EMBL" id="LK996017">
    <property type="protein sequence ID" value="CDX03687.1"/>
    <property type="molecule type" value="Genomic_DNA"/>
</dbReference>
<feature type="transmembrane region" description="Helical" evidence="7">
    <location>
        <begin position="305"/>
        <end position="324"/>
    </location>
</feature>
<dbReference type="CDD" id="cd06261">
    <property type="entry name" value="TM_PBP2"/>
    <property type="match status" value="1"/>
</dbReference>
<feature type="transmembrane region" description="Helical" evidence="7">
    <location>
        <begin position="248"/>
        <end position="267"/>
    </location>
</feature>
<evidence type="ECO:0000256" key="2">
    <source>
        <dbReference type="ARBA" id="ARBA00022448"/>
    </source>
</evidence>
<accession>A0A098B5R4</accession>